<keyword evidence="2" id="KW-0813">Transport</keyword>
<feature type="domain" description="Leucine-binding protein" evidence="6">
    <location>
        <begin position="27"/>
        <end position="362"/>
    </location>
</feature>
<evidence type="ECO:0000256" key="1">
    <source>
        <dbReference type="ARBA" id="ARBA00010062"/>
    </source>
</evidence>
<comment type="similarity">
    <text evidence="1">Belongs to the leucine-binding protein family.</text>
</comment>
<accession>A0ABX1N0E4</accession>
<dbReference type="PANTHER" id="PTHR30483:SF38">
    <property type="entry name" value="BLR7848 PROTEIN"/>
    <property type="match status" value="1"/>
</dbReference>
<dbReference type="EMBL" id="WTVH01000011">
    <property type="protein sequence ID" value="NMF93231.1"/>
    <property type="molecule type" value="Genomic_DNA"/>
</dbReference>
<dbReference type="InterPro" id="IPR000709">
    <property type="entry name" value="Leu_Ile_Val-bd"/>
</dbReference>
<sequence>MEKRTFIKFTLAAAACAAIGTATAADPIRIGAVLSVTGPAAYLGDPELKTLQMYVETLNKSGGVLGRPLELVHYDDGSEAGKANGFAKRLIENDKVDFIIGGTTSGATMAIAPLVERAQVPFISLAGAVVIVEPAKKWVFKTPHTDRMAAERVFDDMKKAGLTKVALLSENSGFGQSGRKEAQAVAAKYGITLVADETYGPKDTDMTAQLTKIKGVPGVQAVFVFGLGQGPAVVTKNFAQLGIKLPLYQSHGVASDEYIRLAGAAAEGVRLPSPALPVAAKLPATDPQKKVVSDYAKLFAERWKAEPSTFGGYAYDGLMLATDAMRRAGSTDKGKVRDALEATTNFVATSGAFNMSASDHMGLSLSAFRMLEIRNGDWTLLN</sequence>
<reference evidence="7" key="1">
    <citation type="submission" date="2019-12" db="EMBL/GenBank/DDBJ databases">
        <title>Comparative genomics gives insights into the taxonomy of the Azoarcus-Aromatoleum group and reveals separate origins of nif in the plant-associated Azoarcus and non-plant-associated Aromatoleum sub-groups.</title>
        <authorList>
            <person name="Lafos M."/>
            <person name="Maluk M."/>
            <person name="Batista M."/>
            <person name="Junghare M."/>
            <person name="Carmona M."/>
            <person name="Faoro H."/>
            <person name="Cruz L.M."/>
            <person name="Battistoni F."/>
            <person name="De Souza E."/>
            <person name="Pedrosa F."/>
            <person name="Chen W.-M."/>
            <person name="Poole P.S."/>
            <person name="Dixon R.A."/>
            <person name="James E.K."/>
        </authorList>
    </citation>
    <scope>NUCLEOTIDE SEQUENCE</scope>
    <source>
        <strain evidence="7">U120</strain>
    </source>
</reference>
<dbReference type="PRINTS" id="PR00337">
    <property type="entry name" value="LEUILEVALBP"/>
</dbReference>
<gene>
    <name evidence="7" type="ORF">GO608_07810</name>
</gene>
<comment type="caution">
    <text evidence="7">The sequence shown here is derived from an EMBL/GenBank/DDBJ whole genome shotgun (WGS) entry which is preliminary data.</text>
</comment>
<name>A0ABX1N0E4_9RHOO</name>
<dbReference type="CDD" id="cd06333">
    <property type="entry name" value="PBP1_ABC_RPA1789-like"/>
    <property type="match status" value="1"/>
</dbReference>
<proteinExistence type="inferred from homology"/>
<evidence type="ECO:0000256" key="5">
    <source>
        <dbReference type="SAM" id="SignalP"/>
    </source>
</evidence>
<evidence type="ECO:0000313" key="8">
    <source>
        <dbReference type="Proteomes" id="UP000601990"/>
    </source>
</evidence>
<keyword evidence="3 5" id="KW-0732">Signal</keyword>
<dbReference type="Pfam" id="PF13458">
    <property type="entry name" value="Peripla_BP_6"/>
    <property type="match status" value="1"/>
</dbReference>
<evidence type="ECO:0000259" key="6">
    <source>
        <dbReference type="Pfam" id="PF13458"/>
    </source>
</evidence>
<dbReference type="InterPro" id="IPR051010">
    <property type="entry name" value="BCAA_transport"/>
</dbReference>
<dbReference type="SUPFAM" id="SSF53822">
    <property type="entry name" value="Periplasmic binding protein-like I"/>
    <property type="match status" value="1"/>
</dbReference>
<feature type="chain" id="PRO_5045539433" evidence="5">
    <location>
        <begin position="25"/>
        <end position="382"/>
    </location>
</feature>
<evidence type="ECO:0000313" key="7">
    <source>
        <dbReference type="EMBL" id="NMF93231.1"/>
    </source>
</evidence>
<keyword evidence="8" id="KW-1185">Reference proteome</keyword>
<keyword evidence="4" id="KW-0029">Amino-acid transport</keyword>
<evidence type="ECO:0000256" key="3">
    <source>
        <dbReference type="ARBA" id="ARBA00022729"/>
    </source>
</evidence>
<protein>
    <submittedName>
        <fullName evidence="7">ABC transporter substrate-binding protein</fullName>
    </submittedName>
</protein>
<dbReference type="InterPro" id="IPR028082">
    <property type="entry name" value="Peripla_BP_I"/>
</dbReference>
<dbReference type="Gene3D" id="3.40.50.2300">
    <property type="match status" value="2"/>
</dbReference>
<dbReference type="PANTHER" id="PTHR30483">
    <property type="entry name" value="LEUCINE-SPECIFIC-BINDING PROTEIN"/>
    <property type="match status" value="1"/>
</dbReference>
<dbReference type="RefSeq" id="WP_169198509.1">
    <property type="nucleotide sequence ID" value="NZ_WTVH02000010.1"/>
</dbReference>
<evidence type="ECO:0000256" key="4">
    <source>
        <dbReference type="ARBA" id="ARBA00022970"/>
    </source>
</evidence>
<evidence type="ECO:0000256" key="2">
    <source>
        <dbReference type="ARBA" id="ARBA00022448"/>
    </source>
</evidence>
<dbReference type="Proteomes" id="UP000601990">
    <property type="component" value="Unassembled WGS sequence"/>
</dbReference>
<feature type="signal peptide" evidence="5">
    <location>
        <begin position="1"/>
        <end position="24"/>
    </location>
</feature>
<organism evidence="7 8">
    <name type="scientific">Aromatoleum buckelii</name>
    <dbReference type="NCBI Taxonomy" id="200254"/>
    <lineage>
        <taxon>Bacteria</taxon>
        <taxon>Pseudomonadati</taxon>
        <taxon>Pseudomonadota</taxon>
        <taxon>Betaproteobacteria</taxon>
        <taxon>Rhodocyclales</taxon>
        <taxon>Rhodocyclaceae</taxon>
        <taxon>Aromatoleum</taxon>
    </lineage>
</organism>
<dbReference type="InterPro" id="IPR028081">
    <property type="entry name" value="Leu-bd"/>
</dbReference>